<reference evidence="3" key="1">
    <citation type="submission" date="2019-01" db="EMBL/GenBank/DDBJ databases">
        <title>Draft genome sequences of three monokaryotic isolates of the white-rot basidiomycete fungus Dichomitus squalens.</title>
        <authorList>
            <consortium name="DOE Joint Genome Institute"/>
            <person name="Lopez S.C."/>
            <person name="Andreopoulos B."/>
            <person name="Pangilinan J."/>
            <person name="Lipzen A."/>
            <person name="Riley R."/>
            <person name="Ahrendt S."/>
            <person name="Ng V."/>
            <person name="Barry K."/>
            <person name="Daum C."/>
            <person name="Grigoriev I.V."/>
            <person name="Hilden K.S."/>
            <person name="Makela M.R."/>
            <person name="de Vries R.P."/>
        </authorList>
    </citation>
    <scope>NUCLEOTIDE SEQUENCE [LARGE SCALE GENOMIC DNA]</scope>
    <source>
        <strain evidence="3">OM18370.1</strain>
    </source>
</reference>
<dbReference type="Pfam" id="PF10276">
    <property type="entry name" value="zf-CHCC"/>
    <property type="match status" value="1"/>
</dbReference>
<evidence type="ECO:0000256" key="1">
    <source>
        <dbReference type="SAM" id="MobiDB-lite"/>
    </source>
</evidence>
<gene>
    <name evidence="3" type="ORF">BD311DRAFT_209672</name>
</gene>
<evidence type="ECO:0000259" key="2">
    <source>
        <dbReference type="Pfam" id="PF10276"/>
    </source>
</evidence>
<dbReference type="EMBL" id="ML143387">
    <property type="protein sequence ID" value="TBU35265.1"/>
    <property type="molecule type" value="Genomic_DNA"/>
</dbReference>
<evidence type="ECO:0000313" key="3">
    <source>
        <dbReference type="EMBL" id="TBU35265.1"/>
    </source>
</evidence>
<feature type="domain" description="Zinc finger CHCC-type" evidence="2">
    <location>
        <begin position="90"/>
        <end position="120"/>
    </location>
</feature>
<dbReference type="Gene3D" id="2.60.260.40">
    <property type="entry name" value="q5lls5 like domains"/>
    <property type="match status" value="1"/>
</dbReference>
<dbReference type="PANTHER" id="PTHR13156">
    <property type="entry name" value="NADH-UBIQUINONE OXIDOREDUCTASE 13 KD-A SUBUNIT"/>
    <property type="match status" value="1"/>
</dbReference>
<dbReference type="PANTHER" id="PTHR13156:SF0">
    <property type="entry name" value="NADH DEHYDROGENASE [UBIQUINONE] IRON-SULFUR PROTEIN 6, MITOCHONDRIAL"/>
    <property type="match status" value="1"/>
</dbReference>
<dbReference type="Proteomes" id="UP000292957">
    <property type="component" value="Unassembled WGS sequence"/>
</dbReference>
<name>A0A4Q9N4U8_9APHY</name>
<accession>A0A4Q9N4U8</accession>
<sequence>MLARRALQGLARPLTRLSSTSTPVPTHEAPSSSVAIPQSPNHPNTWSTSQRPRPQQHSGPRFEQTVMELQPNPLSAMEMINKEPIRVVHGRKAVCDGGGGPLGHPKIFINLDKPGPRACGLPASRPCTFTDTAVSASSRHIITRSPTGPLIYSRLISIAGQCHSLCVRSLIHSAALSLDVRPIRSFILVRSTSSDVRIPDRALVRDPSLIQRTYPSKYRFPNTTCDSRIRLGMPTLLGPQFAPTYIIITRPCPQHRCVTPSQEHTHRSAYVSASKSVRPASRKRLEFGTSFSQSHDLPQPRRRRSCTPLRSYSVRRTADHGCIHSLGSCPTCAV</sequence>
<dbReference type="OrthoDB" id="307899at2759"/>
<organism evidence="3">
    <name type="scientific">Dichomitus squalens</name>
    <dbReference type="NCBI Taxonomy" id="114155"/>
    <lineage>
        <taxon>Eukaryota</taxon>
        <taxon>Fungi</taxon>
        <taxon>Dikarya</taxon>
        <taxon>Basidiomycota</taxon>
        <taxon>Agaricomycotina</taxon>
        <taxon>Agaricomycetes</taxon>
        <taxon>Polyporales</taxon>
        <taxon>Polyporaceae</taxon>
        <taxon>Dichomitus</taxon>
    </lineage>
</organism>
<dbReference type="AlphaFoldDB" id="A0A4Q9N4U8"/>
<feature type="region of interest" description="Disordered" evidence="1">
    <location>
        <begin position="288"/>
        <end position="309"/>
    </location>
</feature>
<dbReference type="InterPro" id="IPR019401">
    <property type="entry name" value="Znf_CHCC"/>
</dbReference>
<feature type="compositionally biased region" description="Polar residues" evidence="1">
    <location>
        <begin position="16"/>
        <end position="58"/>
    </location>
</feature>
<proteinExistence type="predicted"/>
<dbReference type="GO" id="GO:0006120">
    <property type="term" value="P:mitochondrial electron transport, NADH to ubiquinone"/>
    <property type="evidence" value="ECO:0007669"/>
    <property type="project" value="TreeGrafter"/>
</dbReference>
<protein>
    <recommendedName>
        <fullName evidence="2">Zinc finger CHCC-type domain-containing protein</fullName>
    </recommendedName>
</protein>
<feature type="region of interest" description="Disordered" evidence="1">
    <location>
        <begin position="1"/>
        <end position="61"/>
    </location>
</feature>
<dbReference type="GO" id="GO:0005739">
    <property type="term" value="C:mitochondrion"/>
    <property type="evidence" value="ECO:0007669"/>
    <property type="project" value="GOC"/>
</dbReference>